<keyword evidence="1" id="KW-0808">Transferase</keyword>
<accession>A0A399SIV4</accession>
<dbReference type="InterPro" id="IPR001707">
    <property type="entry name" value="Cmp_AcTrfase"/>
</dbReference>
<dbReference type="EMBL" id="QWGE01000001">
    <property type="protein sequence ID" value="RIJ42423.1"/>
    <property type="molecule type" value="Genomic_DNA"/>
</dbReference>
<dbReference type="GO" id="GO:0008811">
    <property type="term" value="F:chloramphenicol O-acetyltransferase activity"/>
    <property type="evidence" value="ECO:0007669"/>
    <property type="project" value="InterPro"/>
</dbReference>
<dbReference type="InterPro" id="IPR023213">
    <property type="entry name" value="CAT-like_dom_sf"/>
</dbReference>
<name>A0A399SIV4_9BACT</name>
<sequence length="219" mass="25195">MKPLYTKQPFPVEGWEREEHFHFFRNFTQPFFNISTEIDITALYKYCKREKLSVFLAYLHTTTAAARATENFLLRLDGEGISKYDAVDISSTILKPNNTISFVHLPHHPDLHTFCASAAEVITKAKANPKLLYGYNGPDLLHSTTLPWFKLNSMEHAYTVNPQDSVPKLAFGKIEKHQHKVMLPINISLHHALADGYHVHLFLENYKALLNELPKEHLN</sequence>
<dbReference type="OrthoDB" id="9801766at2"/>
<comment type="caution">
    <text evidence="1">The sequence shown here is derived from an EMBL/GenBank/DDBJ whole genome shotgun (WGS) entry which is preliminary data.</text>
</comment>
<gene>
    <name evidence="1" type="ORF">D1627_00700</name>
</gene>
<dbReference type="SMART" id="SM01059">
    <property type="entry name" value="CAT"/>
    <property type="match status" value="1"/>
</dbReference>
<organism evidence="1 2">
    <name type="scientific">Pontibacter oryzae</name>
    <dbReference type="NCBI Taxonomy" id="2304593"/>
    <lineage>
        <taxon>Bacteria</taxon>
        <taxon>Pseudomonadati</taxon>
        <taxon>Bacteroidota</taxon>
        <taxon>Cytophagia</taxon>
        <taxon>Cytophagales</taxon>
        <taxon>Hymenobacteraceae</taxon>
        <taxon>Pontibacter</taxon>
    </lineage>
</organism>
<evidence type="ECO:0000313" key="2">
    <source>
        <dbReference type="Proteomes" id="UP000266005"/>
    </source>
</evidence>
<proteinExistence type="predicted"/>
<dbReference type="RefSeq" id="WP_119430306.1">
    <property type="nucleotide sequence ID" value="NZ_QWGE01000001.1"/>
</dbReference>
<dbReference type="SUPFAM" id="SSF52777">
    <property type="entry name" value="CoA-dependent acyltransferases"/>
    <property type="match status" value="1"/>
</dbReference>
<reference evidence="2" key="1">
    <citation type="submission" date="2018-08" db="EMBL/GenBank/DDBJ databases">
        <title>Mucilaginibacter sp. MYSH2.</title>
        <authorList>
            <person name="Seo T."/>
        </authorList>
    </citation>
    <scope>NUCLEOTIDE SEQUENCE [LARGE SCALE GENOMIC DNA]</scope>
    <source>
        <strain evidence="2">KIRAN</strain>
    </source>
</reference>
<dbReference type="Proteomes" id="UP000266005">
    <property type="component" value="Unassembled WGS sequence"/>
</dbReference>
<dbReference type="PANTHER" id="PTHR38474">
    <property type="entry name" value="SLR0299 PROTEIN"/>
    <property type="match status" value="1"/>
</dbReference>
<dbReference type="AlphaFoldDB" id="A0A399SIV4"/>
<protein>
    <submittedName>
        <fullName evidence="1">Chloramphenicol acetyltransferase</fullName>
    </submittedName>
</protein>
<evidence type="ECO:0000313" key="1">
    <source>
        <dbReference type="EMBL" id="RIJ42423.1"/>
    </source>
</evidence>
<dbReference type="Pfam" id="PF00302">
    <property type="entry name" value="CAT"/>
    <property type="match status" value="1"/>
</dbReference>
<keyword evidence="2" id="KW-1185">Reference proteome</keyword>
<dbReference type="Gene3D" id="3.30.559.10">
    <property type="entry name" value="Chloramphenicol acetyltransferase-like domain"/>
    <property type="match status" value="1"/>
</dbReference>
<dbReference type="PANTHER" id="PTHR38474:SF1">
    <property type="entry name" value="SLR0299 PROTEIN"/>
    <property type="match status" value="1"/>
</dbReference>